<gene>
    <name evidence="2" type="ORF">LEP1GSC024_4673</name>
</gene>
<dbReference type="InterPro" id="IPR008490">
    <property type="entry name" value="Transposase_InsH_N"/>
</dbReference>
<sequence>MKPEGNSKQKNQGELFRNRLDQILDHRHPLYQIAKKIDWEKFEKEFGKYYTEKTGRPGLRIRLLVGLHYLKHAYNVSDEKVVEGYLENPYWQHFKVARVLVLRC</sequence>
<dbReference type="Proteomes" id="UP000012138">
    <property type="component" value="Unassembled WGS sequence"/>
</dbReference>
<dbReference type="Pfam" id="PF05598">
    <property type="entry name" value="DUF772"/>
    <property type="match status" value="1"/>
</dbReference>
<feature type="domain" description="Transposase InsH N-terminal" evidence="1">
    <location>
        <begin position="19"/>
        <end position="94"/>
    </location>
</feature>
<dbReference type="EMBL" id="AKXB02000055">
    <property type="protein sequence ID" value="EMO90304.1"/>
    <property type="molecule type" value="Genomic_DNA"/>
</dbReference>
<evidence type="ECO:0000313" key="3">
    <source>
        <dbReference type="Proteomes" id="UP000012138"/>
    </source>
</evidence>
<evidence type="ECO:0000313" key="2">
    <source>
        <dbReference type="EMBL" id="EMO90304.1"/>
    </source>
</evidence>
<evidence type="ECO:0000259" key="1">
    <source>
        <dbReference type="Pfam" id="PF05598"/>
    </source>
</evidence>
<name>M6YL21_9LEPT</name>
<dbReference type="AlphaFoldDB" id="M6YL21"/>
<protein>
    <submittedName>
        <fullName evidence="2">Transposase PF05598 domain protein</fullName>
    </submittedName>
</protein>
<reference evidence="2 3" key="1">
    <citation type="submission" date="2013-01" db="EMBL/GenBank/DDBJ databases">
        <authorList>
            <person name="Harkins D.M."/>
            <person name="Durkin A.S."/>
            <person name="Brinkac L.M."/>
            <person name="Haft D.H."/>
            <person name="Selengut J.D."/>
            <person name="Sanka R."/>
            <person name="DePew J."/>
            <person name="Purushe J."/>
            <person name="Whelen A.C."/>
            <person name="Vinetz J.M."/>
            <person name="Sutton G.G."/>
            <person name="Nierman W.C."/>
            <person name="Fouts D.E."/>
        </authorList>
    </citation>
    <scope>NUCLEOTIDE SEQUENCE [LARGE SCALE GENOMIC DNA]</scope>
    <source>
        <strain evidence="2 3">2001034031</strain>
    </source>
</reference>
<comment type="caution">
    <text evidence="2">The sequence shown here is derived from an EMBL/GenBank/DDBJ whole genome shotgun (WGS) entry which is preliminary data.</text>
</comment>
<organism evidence="2 3">
    <name type="scientific">Leptospira noguchii str. 2001034031</name>
    <dbReference type="NCBI Taxonomy" id="1193053"/>
    <lineage>
        <taxon>Bacteria</taxon>
        <taxon>Pseudomonadati</taxon>
        <taxon>Spirochaetota</taxon>
        <taxon>Spirochaetia</taxon>
        <taxon>Leptospirales</taxon>
        <taxon>Leptospiraceae</taxon>
        <taxon>Leptospira</taxon>
    </lineage>
</organism>
<proteinExistence type="predicted"/>
<accession>M6YL21</accession>
<dbReference type="PANTHER" id="PTHR33803">
    <property type="entry name" value="IS1478 TRANSPOSASE"/>
    <property type="match status" value="1"/>
</dbReference>
<dbReference type="PANTHER" id="PTHR33803:SF3">
    <property type="entry name" value="BLL1974 PROTEIN"/>
    <property type="match status" value="1"/>
</dbReference>